<feature type="transmembrane region" description="Helical" evidence="1">
    <location>
        <begin position="25"/>
        <end position="48"/>
    </location>
</feature>
<dbReference type="NCBIfam" id="TIGR03816">
    <property type="entry name" value="tadE_like_DECH"/>
    <property type="match status" value="1"/>
</dbReference>
<comment type="caution">
    <text evidence="2">The sequence shown here is derived from an EMBL/GenBank/DDBJ whole genome shotgun (WGS) entry which is preliminary data.</text>
</comment>
<keyword evidence="3" id="KW-1185">Reference proteome</keyword>
<keyword evidence="1" id="KW-1133">Transmembrane helix</keyword>
<sequence>MMDVELPRVGSRDAKAGRERGSGTLLLAAVGVGFIAAVWLSLLITGWWSATHHAEETSDIVALAAGGAQAVGEPGCPVAERTARANGAELTSCVVHNTEKGLSVTVEVGVQLHRGWELPGMPTRVVKSSRAGPVQ</sequence>
<organism evidence="2 3">
    <name type="scientific">Cutibacterium namnetense</name>
    <dbReference type="NCBI Taxonomy" id="1574624"/>
    <lineage>
        <taxon>Bacteria</taxon>
        <taxon>Bacillati</taxon>
        <taxon>Actinomycetota</taxon>
        <taxon>Actinomycetes</taxon>
        <taxon>Propionibacteriales</taxon>
        <taxon>Propionibacteriaceae</taxon>
        <taxon>Cutibacterium</taxon>
    </lineage>
</organism>
<reference evidence="2 3" key="1">
    <citation type="submission" date="2017-09" db="EMBL/GenBank/DDBJ databases">
        <authorList>
            <person name="Bumgarner R.E."/>
        </authorList>
    </citation>
    <scope>NUCLEOTIDE SEQUENCE [LARGE SCALE GENOMIC DNA]</scope>
    <source>
        <strain evidence="2 3">T34998</strain>
    </source>
</reference>
<protein>
    <submittedName>
        <fullName evidence="2">Pilus assembly protein TadE</fullName>
    </submittedName>
</protein>
<accession>A0ABX9IAH1</accession>
<evidence type="ECO:0000256" key="1">
    <source>
        <dbReference type="SAM" id="Phobius"/>
    </source>
</evidence>
<evidence type="ECO:0000313" key="3">
    <source>
        <dbReference type="Proteomes" id="UP000256324"/>
    </source>
</evidence>
<dbReference type="EMBL" id="PCZS01000002">
    <property type="protein sequence ID" value="REB69273.1"/>
    <property type="molecule type" value="Genomic_DNA"/>
</dbReference>
<keyword evidence="1" id="KW-0472">Membrane</keyword>
<evidence type="ECO:0000313" key="2">
    <source>
        <dbReference type="EMBL" id="REB69273.1"/>
    </source>
</evidence>
<proteinExistence type="predicted"/>
<gene>
    <name evidence="2" type="ORF">CP880_07450</name>
</gene>
<dbReference type="Proteomes" id="UP000256324">
    <property type="component" value="Unassembled WGS sequence"/>
</dbReference>
<dbReference type="RefSeq" id="WP_063810799.1">
    <property type="nucleotide sequence ID" value="NZ_JARJOC010000002.1"/>
</dbReference>
<name>A0ABX9IAH1_9ACTN</name>
<keyword evidence="1" id="KW-0812">Transmembrane</keyword>
<dbReference type="InterPro" id="IPR021202">
    <property type="entry name" value="Rv3654c-like"/>
</dbReference>